<evidence type="ECO:0000313" key="3">
    <source>
        <dbReference type="EMBL" id="PWA65606.1"/>
    </source>
</evidence>
<dbReference type="SUPFAM" id="SSF56112">
    <property type="entry name" value="Protein kinase-like (PK-like)"/>
    <property type="match status" value="1"/>
</dbReference>
<dbReference type="InterPro" id="IPR011009">
    <property type="entry name" value="Kinase-like_dom_sf"/>
</dbReference>
<evidence type="ECO:0000313" key="4">
    <source>
        <dbReference type="Proteomes" id="UP000245207"/>
    </source>
</evidence>
<dbReference type="Gene3D" id="1.10.510.10">
    <property type="entry name" value="Transferase(Phosphotransferase) domain 1"/>
    <property type="match status" value="1"/>
</dbReference>
<protein>
    <submittedName>
        <fullName evidence="3">Protein kinase, catalytic domain-containing protein</fullName>
    </submittedName>
</protein>
<feature type="compositionally biased region" description="Polar residues" evidence="1">
    <location>
        <begin position="63"/>
        <end position="73"/>
    </location>
</feature>
<dbReference type="PANTHER" id="PTHR46863">
    <property type="entry name" value="OS09G0572100 PROTEIN"/>
    <property type="match status" value="1"/>
</dbReference>
<dbReference type="AlphaFoldDB" id="A0A2U1MWL5"/>
<accession>A0A2U1MWL5</accession>
<dbReference type="STRING" id="35608.A0A2U1MWL5"/>
<dbReference type="GO" id="GO:0004672">
    <property type="term" value="F:protein kinase activity"/>
    <property type="evidence" value="ECO:0007669"/>
    <property type="project" value="InterPro"/>
</dbReference>
<evidence type="ECO:0000259" key="2">
    <source>
        <dbReference type="PROSITE" id="PS50011"/>
    </source>
</evidence>
<keyword evidence="4" id="KW-1185">Reference proteome</keyword>
<gene>
    <name evidence="3" type="ORF">CTI12_AA148800</name>
</gene>
<dbReference type="OrthoDB" id="4062651at2759"/>
<feature type="domain" description="Protein kinase" evidence="2">
    <location>
        <begin position="91"/>
        <end position="400"/>
    </location>
</feature>
<feature type="compositionally biased region" description="Polar residues" evidence="1">
    <location>
        <begin position="12"/>
        <end position="21"/>
    </location>
</feature>
<sequence length="432" mass="48363">MHFFCRCGSKNMTSDVVSPTTKSEKSVSATQQPSSSSRRTSKSNQSPRSSSFVSSVLHASTSTENDNNNSYNKDSWKSSVSSHSSLSSLRNSLPENPHLYDFKEIFTATNKFTNKKHSTSSSSTAWRCVIRGDDVIVFQRKLRRIISENELRERLLVICRSHHSSLIKLKGASMSGSYIYLVYDYVKGLTLSECLTNPKNPSFTILSTWMSRIQVAADLTHGIDYIHNSTGLEKKFIHNHIKSTSIIITESDSLPGSFNVKICHFGTAELCGETDKLSETKFEGTRGYMSPEYQTTGVPSDKSDVYAFGVVILELLSGQEALKYERDSSGNYIRVSVIETVNEAVKGGYLRTWIDRRLKDSYPEEVVEKLVRLAVECLDEDPGKRPDMRWIAGRVSKMYLESDVDVTLMCVCLLGNGNVVDLIGKRIMRLVG</sequence>
<evidence type="ECO:0000256" key="1">
    <source>
        <dbReference type="SAM" id="MobiDB-lite"/>
    </source>
</evidence>
<keyword evidence="3" id="KW-0808">Transferase</keyword>
<comment type="caution">
    <text evidence="3">The sequence shown here is derived from an EMBL/GenBank/DDBJ whole genome shotgun (WGS) entry which is preliminary data.</text>
</comment>
<keyword evidence="3" id="KW-0418">Kinase</keyword>
<dbReference type="GO" id="GO:0005524">
    <property type="term" value="F:ATP binding"/>
    <property type="evidence" value="ECO:0007669"/>
    <property type="project" value="InterPro"/>
</dbReference>
<dbReference type="Gene3D" id="3.30.200.20">
    <property type="entry name" value="Phosphorylase Kinase, domain 1"/>
    <property type="match status" value="1"/>
</dbReference>
<dbReference type="EMBL" id="PKPP01004187">
    <property type="protein sequence ID" value="PWA65606.1"/>
    <property type="molecule type" value="Genomic_DNA"/>
</dbReference>
<dbReference type="PROSITE" id="PS50011">
    <property type="entry name" value="PROTEIN_KINASE_DOM"/>
    <property type="match status" value="1"/>
</dbReference>
<dbReference type="PANTHER" id="PTHR46863:SF2">
    <property type="entry name" value="LYSM DOMAIN RECEPTOR-LIKE KINASE 3"/>
    <property type="match status" value="1"/>
</dbReference>
<dbReference type="InterPro" id="IPR000719">
    <property type="entry name" value="Prot_kinase_dom"/>
</dbReference>
<reference evidence="3 4" key="1">
    <citation type="journal article" date="2018" name="Mol. Plant">
        <title>The genome of Artemisia annua provides insight into the evolution of Asteraceae family and artemisinin biosynthesis.</title>
        <authorList>
            <person name="Shen Q."/>
            <person name="Zhang L."/>
            <person name="Liao Z."/>
            <person name="Wang S."/>
            <person name="Yan T."/>
            <person name="Shi P."/>
            <person name="Liu M."/>
            <person name="Fu X."/>
            <person name="Pan Q."/>
            <person name="Wang Y."/>
            <person name="Lv Z."/>
            <person name="Lu X."/>
            <person name="Zhang F."/>
            <person name="Jiang W."/>
            <person name="Ma Y."/>
            <person name="Chen M."/>
            <person name="Hao X."/>
            <person name="Li L."/>
            <person name="Tang Y."/>
            <person name="Lv G."/>
            <person name="Zhou Y."/>
            <person name="Sun X."/>
            <person name="Brodelius P.E."/>
            <person name="Rose J.K.C."/>
            <person name="Tang K."/>
        </authorList>
    </citation>
    <scope>NUCLEOTIDE SEQUENCE [LARGE SCALE GENOMIC DNA]</scope>
    <source>
        <strain evidence="4">cv. Huhao1</strain>
        <tissue evidence="3">Leaf</tissue>
    </source>
</reference>
<name>A0A2U1MWL5_ARTAN</name>
<dbReference type="Pfam" id="PF00069">
    <property type="entry name" value="Pkinase"/>
    <property type="match status" value="1"/>
</dbReference>
<proteinExistence type="predicted"/>
<feature type="region of interest" description="Disordered" evidence="1">
    <location>
        <begin position="12"/>
        <end position="78"/>
    </location>
</feature>
<organism evidence="3 4">
    <name type="scientific">Artemisia annua</name>
    <name type="common">Sweet wormwood</name>
    <dbReference type="NCBI Taxonomy" id="35608"/>
    <lineage>
        <taxon>Eukaryota</taxon>
        <taxon>Viridiplantae</taxon>
        <taxon>Streptophyta</taxon>
        <taxon>Embryophyta</taxon>
        <taxon>Tracheophyta</taxon>
        <taxon>Spermatophyta</taxon>
        <taxon>Magnoliopsida</taxon>
        <taxon>eudicotyledons</taxon>
        <taxon>Gunneridae</taxon>
        <taxon>Pentapetalae</taxon>
        <taxon>asterids</taxon>
        <taxon>campanulids</taxon>
        <taxon>Asterales</taxon>
        <taxon>Asteraceae</taxon>
        <taxon>Asteroideae</taxon>
        <taxon>Anthemideae</taxon>
        <taxon>Artemisiinae</taxon>
        <taxon>Artemisia</taxon>
    </lineage>
</organism>
<dbReference type="Proteomes" id="UP000245207">
    <property type="component" value="Unassembled WGS sequence"/>
</dbReference>
<feature type="compositionally biased region" description="Low complexity" evidence="1">
    <location>
        <begin position="26"/>
        <end position="62"/>
    </location>
</feature>